<feature type="region of interest" description="Disordered" evidence="1">
    <location>
        <begin position="37"/>
        <end position="57"/>
    </location>
</feature>
<evidence type="ECO:0000313" key="3">
    <source>
        <dbReference type="Proteomes" id="UP001346869"/>
    </source>
</evidence>
<keyword evidence="3" id="KW-1185">Reference proteome</keyword>
<dbReference type="EMBL" id="JAUZQC010000020">
    <property type="protein sequence ID" value="KAK5852905.1"/>
    <property type="molecule type" value="Genomic_DNA"/>
</dbReference>
<evidence type="ECO:0000313" key="2">
    <source>
        <dbReference type="EMBL" id="KAK5852905.1"/>
    </source>
</evidence>
<protein>
    <submittedName>
        <fullName evidence="2">Uncharacterized protein</fullName>
    </submittedName>
</protein>
<reference evidence="2 3" key="1">
    <citation type="journal article" date="2023" name="Genes (Basel)">
        <title>Chromosome-Level Genome Assembly and Circadian Gene Repertoire of the Patagonia Blennie Eleginops maclovinus-The Closest Ancestral Proxy of Antarctic Cryonotothenioids.</title>
        <authorList>
            <person name="Cheng C.C."/>
            <person name="Rivera-Colon A.G."/>
            <person name="Minhas B.F."/>
            <person name="Wilson L."/>
            <person name="Rayamajhi N."/>
            <person name="Vargas-Chacoff L."/>
            <person name="Catchen J.M."/>
        </authorList>
    </citation>
    <scope>NUCLEOTIDE SEQUENCE [LARGE SCALE GENOMIC DNA]</scope>
    <source>
        <strain evidence="2">JMC-PN-2008</strain>
    </source>
</reference>
<accession>A0AAN7X029</accession>
<reference evidence="2 3" key="2">
    <citation type="journal article" date="2023" name="Mol. Biol. Evol.">
        <title>Genomics of Secondarily Temperate Adaptation in the Only Non-Antarctic Icefish.</title>
        <authorList>
            <person name="Rivera-Colon A.G."/>
            <person name="Rayamajhi N."/>
            <person name="Minhas B.F."/>
            <person name="Madrigal G."/>
            <person name="Bilyk K.T."/>
            <person name="Yoon V."/>
            <person name="Hune M."/>
            <person name="Gregory S."/>
            <person name="Cheng C.H.C."/>
            <person name="Catchen J.M."/>
        </authorList>
    </citation>
    <scope>NUCLEOTIDE SEQUENCE [LARGE SCALE GENOMIC DNA]</scope>
    <source>
        <strain evidence="2">JMC-PN-2008</strain>
    </source>
</reference>
<dbReference type="AlphaFoldDB" id="A0AAN7X029"/>
<sequence length="88" mass="9247">MSHRLVATAVRPEAADVQPEAAAAASVWPEAAPVRQKKRLVSSTRHKTTAGCPKHPEVTPVQLAAPAVPDMCPSTCMACEFANGISLE</sequence>
<name>A0AAN7X029_ELEMC</name>
<dbReference type="Proteomes" id="UP001346869">
    <property type="component" value="Unassembled WGS sequence"/>
</dbReference>
<gene>
    <name evidence="2" type="ORF">PBY51_006738</name>
</gene>
<proteinExistence type="predicted"/>
<comment type="caution">
    <text evidence="2">The sequence shown here is derived from an EMBL/GenBank/DDBJ whole genome shotgun (WGS) entry which is preliminary data.</text>
</comment>
<evidence type="ECO:0000256" key="1">
    <source>
        <dbReference type="SAM" id="MobiDB-lite"/>
    </source>
</evidence>
<feature type="compositionally biased region" description="Basic residues" evidence="1">
    <location>
        <begin position="37"/>
        <end position="48"/>
    </location>
</feature>
<organism evidence="2 3">
    <name type="scientific">Eleginops maclovinus</name>
    <name type="common">Patagonian blennie</name>
    <name type="synonym">Eleginus maclovinus</name>
    <dbReference type="NCBI Taxonomy" id="56733"/>
    <lineage>
        <taxon>Eukaryota</taxon>
        <taxon>Metazoa</taxon>
        <taxon>Chordata</taxon>
        <taxon>Craniata</taxon>
        <taxon>Vertebrata</taxon>
        <taxon>Euteleostomi</taxon>
        <taxon>Actinopterygii</taxon>
        <taxon>Neopterygii</taxon>
        <taxon>Teleostei</taxon>
        <taxon>Neoteleostei</taxon>
        <taxon>Acanthomorphata</taxon>
        <taxon>Eupercaria</taxon>
        <taxon>Perciformes</taxon>
        <taxon>Notothenioidei</taxon>
        <taxon>Eleginopidae</taxon>
        <taxon>Eleginops</taxon>
    </lineage>
</organism>